<evidence type="ECO:0000313" key="2">
    <source>
        <dbReference type="WBParaSite" id="ES5_v2.g23778.t1"/>
    </source>
</evidence>
<dbReference type="WBParaSite" id="ES5_v2.g23778.t1">
    <property type="protein sequence ID" value="ES5_v2.g23778.t1"/>
    <property type="gene ID" value="ES5_v2.g23778"/>
</dbReference>
<proteinExistence type="predicted"/>
<sequence>MPKYFRLDVDDFKYDEDGVIAITRNEFEDMAIDLIIRAKILIYESLKNVKLNCDEINIVFQVGGGCRMPMIKKMLKEIFPKAQHYCSQHPEELVAKGAALYAYELKTAKI</sequence>
<evidence type="ECO:0000313" key="1">
    <source>
        <dbReference type="Proteomes" id="UP000887579"/>
    </source>
</evidence>
<accession>A0AC34G2H2</accession>
<organism evidence="1 2">
    <name type="scientific">Panagrolaimus sp. ES5</name>
    <dbReference type="NCBI Taxonomy" id="591445"/>
    <lineage>
        <taxon>Eukaryota</taxon>
        <taxon>Metazoa</taxon>
        <taxon>Ecdysozoa</taxon>
        <taxon>Nematoda</taxon>
        <taxon>Chromadorea</taxon>
        <taxon>Rhabditida</taxon>
        <taxon>Tylenchina</taxon>
        <taxon>Panagrolaimomorpha</taxon>
        <taxon>Panagrolaimoidea</taxon>
        <taxon>Panagrolaimidae</taxon>
        <taxon>Panagrolaimus</taxon>
    </lineage>
</organism>
<protein>
    <submittedName>
        <fullName evidence="2">Uncharacterized protein</fullName>
    </submittedName>
</protein>
<name>A0AC34G2H2_9BILA</name>
<reference evidence="2" key="1">
    <citation type="submission" date="2022-11" db="UniProtKB">
        <authorList>
            <consortium name="WormBaseParasite"/>
        </authorList>
    </citation>
    <scope>IDENTIFICATION</scope>
</reference>
<dbReference type="Proteomes" id="UP000887579">
    <property type="component" value="Unplaced"/>
</dbReference>